<organism evidence="16 17">
    <name type="scientific">Anseongella ginsenosidimutans</name>
    <dbReference type="NCBI Taxonomy" id="496056"/>
    <lineage>
        <taxon>Bacteria</taxon>
        <taxon>Pseudomonadati</taxon>
        <taxon>Bacteroidota</taxon>
        <taxon>Sphingobacteriia</taxon>
        <taxon>Sphingobacteriales</taxon>
        <taxon>Sphingobacteriaceae</taxon>
        <taxon>Anseongella</taxon>
    </lineage>
</organism>
<dbReference type="CDD" id="cd02027">
    <property type="entry name" value="APSK"/>
    <property type="match status" value="1"/>
</dbReference>
<feature type="binding site" evidence="13">
    <location>
        <begin position="40"/>
        <end position="47"/>
    </location>
    <ligand>
        <name>ATP</name>
        <dbReference type="ChEBI" id="CHEBI:30616"/>
    </ligand>
</feature>
<accession>A0A4R3KQ64</accession>
<evidence type="ECO:0000256" key="13">
    <source>
        <dbReference type="HAMAP-Rule" id="MF_00065"/>
    </source>
</evidence>
<protein>
    <recommendedName>
        <fullName evidence="5 13">Adenylyl-sulfate kinase</fullName>
        <ecNumber evidence="5 13">2.7.1.25</ecNumber>
    </recommendedName>
    <alternativeName>
        <fullName evidence="11 13">APS kinase</fullName>
    </alternativeName>
    <alternativeName>
        <fullName evidence="12 13">ATP adenosine-5'-phosphosulfate 3'-phosphotransferase</fullName>
    </alternativeName>
    <alternativeName>
        <fullName evidence="10 13">Adenosine-5'-phosphosulfate kinase</fullName>
    </alternativeName>
</protein>
<keyword evidence="13" id="KW-0597">Phosphoprotein</keyword>
<feature type="active site" description="Phosphoserine intermediate" evidence="13">
    <location>
        <position position="114"/>
    </location>
</feature>
<comment type="catalytic activity">
    <reaction evidence="1 13 14">
        <text>adenosine 5'-phosphosulfate + ATP = 3'-phosphoadenylyl sulfate + ADP + H(+)</text>
        <dbReference type="Rhea" id="RHEA:24152"/>
        <dbReference type="ChEBI" id="CHEBI:15378"/>
        <dbReference type="ChEBI" id="CHEBI:30616"/>
        <dbReference type="ChEBI" id="CHEBI:58243"/>
        <dbReference type="ChEBI" id="CHEBI:58339"/>
        <dbReference type="ChEBI" id="CHEBI:456216"/>
        <dbReference type="EC" id="2.7.1.25"/>
    </reaction>
</comment>
<comment type="caution">
    <text evidence="16">The sequence shown here is derived from an EMBL/GenBank/DDBJ whole genome shotgun (WGS) entry which is preliminary data.</text>
</comment>
<dbReference type="InterPro" id="IPR059117">
    <property type="entry name" value="APS_kinase_dom"/>
</dbReference>
<keyword evidence="8 13" id="KW-0418">Kinase</keyword>
<evidence type="ECO:0000256" key="4">
    <source>
        <dbReference type="ARBA" id="ARBA00007008"/>
    </source>
</evidence>
<evidence type="ECO:0000256" key="9">
    <source>
        <dbReference type="ARBA" id="ARBA00022840"/>
    </source>
</evidence>
<dbReference type="GO" id="GO:0070814">
    <property type="term" value="P:hydrogen sulfide biosynthetic process"/>
    <property type="evidence" value="ECO:0007669"/>
    <property type="project" value="UniProtKB-UniRule"/>
</dbReference>
<keyword evidence="9 13" id="KW-0067">ATP-binding</keyword>
<evidence type="ECO:0000313" key="16">
    <source>
        <dbReference type="EMBL" id="TCS86707.1"/>
    </source>
</evidence>
<evidence type="ECO:0000256" key="1">
    <source>
        <dbReference type="ARBA" id="ARBA00001823"/>
    </source>
</evidence>
<keyword evidence="7 13" id="KW-0547">Nucleotide-binding</keyword>
<comment type="pathway">
    <text evidence="3 13 14">Sulfur metabolism; hydrogen sulfide biosynthesis; sulfite from sulfate: step 2/3.</text>
</comment>
<dbReference type="UniPathway" id="UPA00140">
    <property type="reaction ID" value="UER00205"/>
</dbReference>
<evidence type="ECO:0000256" key="8">
    <source>
        <dbReference type="ARBA" id="ARBA00022777"/>
    </source>
</evidence>
<evidence type="ECO:0000256" key="12">
    <source>
        <dbReference type="ARBA" id="ARBA00031464"/>
    </source>
</evidence>
<dbReference type="Gene3D" id="3.40.50.300">
    <property type="entry name" value="P-loop containing nucleotide triphosphate hydrolases"/>
    <property type="match status" value="1"/>
</dbReference>
<proteinExistence type="inferred from homology"/>
<comment type="similarity">
    <text evidence="4 13 14">Belongs to the APS kinase family.</text>
</comment>
<dbReference type="EMBL" id="SMAD01000006">
    <property type="protein sequence ID" value="TCS86707.1"/>
    <property type="molecule type" value="Genomic_DNA"/>
</dbReference>
<dbReference type="Pfam" id="PF01583">
    <property type="entry name" value="APS_kinase"/>
    <property type="match status" value="1"/>
</dbReference>
<dbReference type="GO" id="GO:0000103">
    <property type="term" value="P:sulfate assimilation"/>
    <property type="evidence" value="ECO:0007669"/>
    <property type="project" value="UniProtKB-UniRule"/>
</dbReference>
<evidence type="ECO:0000256" key="11">
    <source>
        <dbReference type="ARBA" id="ARBA00031393"/>
    </source>
</evidence>
<dbReference type="NCBIfam" id="NF003013">
    <property type="entry name" value="PRK03846.1"/>
    <property type="match status" value="1"/>
</dbReference>
<dbReference type="PANTHER" id="PTHR11055:SF1">
    <property type="entry name" value="PAPS SYNTHETASE, ISOFORM D"/>
    <property type="match status" value="1"/>
</dbReference>
<dbReference type="GO" id="GO:0004020">
    <property type="term" value="F:adenylylsulfate kinase activity"/>
    <property type="evidence" value="ECO:0007669"/>
    <property type="project" value="UniProtKB-UniRule"/>
</dbReference>
<evidence type="ECO:0000256" key="7">
    <source>
        <dbReference type="ARBA" id="ARBA00022741"/>
    </source>
</evidence>
<dbReference type="AlphaFoldDB" id="A0A4R3KQ64"/>
<evidence type="ECO:0000256" key="3">
    <source>
        <dbReference type="ARBA" id="ARBA00004806"/>
    </source>
</evidence>
<dbReference type="OrthoDB" id="9804504at2"/>
<keyword evidence="6 13" id="KW-0808">Transferase</keyword>
<dbReference type="EC" id="2.7.1.25" evidence="5 13"/>
<name>A0A4R3KQ64_9SPHI</name>
<evidence type="ECO:0000313" key="17">
    <source>
        <dbReference type="Proteomes" id="UP000295807"/>
    </source>
</evidence>
<feature type="domain" description="APS kinase" evidence="15">
    <location>
        <begin position="33"/>
        <end position="182"/>
    </location>
</feature>
<reference evidence="16 17" key="1">
    <citation type="submission" date="2019-03" db="EMBL/GenBank/DDBJ databases">
        <title>Genomic Encyclopedia of Type Strains, Phase IV (KMG-IV): sequencing the most valuable type-strain genomes for metagenomic binning, comparative biology and taxonomic classification.</title>
        <authorList>
            <person name="Goeker M."/>
        </authorList>
    </citation>
    <scope>NUCLEOTIDE SEQUENCE [LARGE SCALE GENOMIC DNA]</scope>
    <source>
        <strain evidence="16 17">DSM 21100</strain>
    </source>
</reference>
<evidence type="ECO:0000256" key="2">
    <source>
        <dbReference type="ARBA" id="ARBA00002632"/>
    </source>
</evidence>
<gene>
    <name evidence="13" type="primary">cysC</name>
    <name evidence="16" type="ORF">EDD80_10616</name>
</gene>
<comment type="function">
    <text evidence="2 13 14">Catalyzes the synthesis of activated sulfate.</text>
</comment>
<dbReference type="HAMAP" id="MF_00065">
    <property type="entry name" value="Adenylyl_sulf_kinase"/>
    <property type="match status" value="1"/>
</dbReference>
<evidence type="ECO:0000256" key="5">
    <source>
        <dbReference type="ARBA" id="ARBA00012121"/>
    </source>
</evidence>
<evidence type="ECO:0000256" key="10">
    <source>
        <dbReference type="ARBA" id="ARBA00029724"/>
    </source>
</evidence>
<evidence type="ECO:0000256" key="14">
    <source>
        <dbReference type="RuleBase" id="RU004347"/>
    </source>
</evidence>
<dbReference type="GO" id="GO:0005524">
    <property type="term" value="F:ATP binding"/>
    <property type="evidence" value="ECO:0007669"/>
    <property type="project" value="UniProtKB-UniRule"/>
</dbReference>
<evidence type="ECO:0000259" key="15">
    <source>
        <dbReference type="Pfam" id="PF01583"/>
    </source>
</evidence>
<dbReference type="InterPro" id="IPR027417">
    <property type="entry name" value="P-loop_NTPase"/>
</dbReference>
<sequence>MGSKEHSAEGLYIIPHKHKVTGEDRMRRKGHRPLLIWFTGLSGSGKSTLSGLLEQELFERQVHTYLLDGDNVRKGLNKDLGFSKECRTENIRRIGETANLMLDAGLVVLAAFVSPFRKDRETVRELVGPENFLEVFVDCPLKVCEQRDVKGLYKKARDGKIQDFTGVSSPFEAPERPDVHIRTSEQTLEVSLNELIQAVLPKIKIK</sequence>
<dbReference type="Proteomes" id="UP000295807">
    <property type="component" value="Unassembled WGS sequence"/>
</dbReference>
<dbReference type="SUPFAM" id="SSF52540">
    <property type="entry name" value="P-loop containing nucleoside triphosphate hydrolases"/>
    <property type="match status" value="1"/>
</dbReference>
<keyword evidence="17" id="KW-1185">Reference proteome</keyword>
<dbReference type="FunFam" id="3.40.50.300:FF:000212">
    <property type="entry name" value="Adenylyl-sulfate kinase"/>
    <property type="match status" value="1"/>
</dbReference>
<dbReference type="NCBIfam" id="TIGR00455">
    <property type="entry name" value="apsK"/>
    <property type="match status" value="1"/>
</dbReference>
<dbReference type="PANTHER" id="PTHR11055">
    <property type="entry name" value="BIFUNCTIONAL 3'-PHOSPHOADENOSINE 5'-PHOSPHOSULFATE SYNTHASE"/>
    <property type="match status" value="1"/>
</dbReference>
<evidence type="ECO:0000256" key="6">
    <source>
        <dbReference type="ARBA" id="ARBA00022679"/>
    </source>
</evidence>
<dbReference type="InterPro" id="IPR002891">
    <property type="entry name" value="APS"/>
</dbReference>
<dbReference type="RefSeq" id="WP_132129279.1">
    <property type="nucleotide sequence ID" value="NZ_CP042432.1"/>
</dbReference>